<evidence type="ECO:0000313" key="2">
    <source>
        <dbReference type="EMBL" id="CAM77993.1"/>
    </source>
</evidence>
<gene>
    <name evidence="1" type="ORF">mgI442</name>
    <name evidence="2" type="ORF">MGR_4061</name>
</gene>
<accession>Q3BKE3</accession>
<dbReference type="AlphaFoldDB" id="Q3BKE3"/>
<organism evidence="1">
    <name type="scientific">Magnetospirillum gryphiswaldense</name>
    <dbReference type="NCBI Taxonomy" id="55518"/>
    <lineage>
        <taxon>Bacteria</taxon>
        <taxon>Pseudomonadati</taxon>
        <taxon>Pseudomonadota</taxon>
        <taxon>Alphaproteobacteria</taxon>
        <taxon>Rhodospirillales</taxon>
        <taxon>Rhodospirillaceae</taxon>
        <taxon>Magnetospirillum</taxon>
    </lineage>
</organism>
<proteinExistence type="predicted"/>
<name>Q3BKE3_9PROT</name>
<evidence type="ECO:0000313" key="1">
    <source>
        <dbReference type="EMBL" id="CAJ30084.1"/>
    </source>
</evidence>
<reference evidence="2" key="2">
    <citation type="journal article" date="2007" name="J. Bacteriol.">
        <title>Comparative genome analysis of four magnetotactic bacteria reveals a complex set of group-specific genes implicated in magnetosome biomineralization and function.</title>
        <authorList>
            <person name="Richter M."/>
            <person name="Kube M."/>
            <person name="Bazylinski D.A."/>
            <person name="Lombardot T."/>
            <person name="Gloeckner F.O."/>
            <person name="Reinhardt R."/>
            <person name="Schueler D."/>
        </authorList>
    </citation>
    <scope>NUCLEOTIDE SEQUENCE</scope>
    <source>
        <strain evidence="2">MSR-1</strain>
    </source>
</reference>
<protein>
    <submittedName>
        <fullName evidence="1">Uncharacterized protein</fullName>
    </submittedName>
</protein>
<dbReference type="EMBL" id="CU459003">
    <property type="protein sequence ID" value="CAM77993.1"/>
    <property type="molecule type" value="Genomic_DNA"/>
</dbReference>
<reference evidence="1" key="1">
    <citation type="journal article" date="2005" name="J. Bacteriol.">
        <title>A hypervariable 130-kilobase genomic region of Magnetospirillum gryphiswaldense comprises a magnetosome island which undergoes frequent rearrangements during stationary growth.</title>
        <authorList>
            <person name="Ullrich S."/>
            <person name="Kube M."/>
            <person name="Schuebbe S."/>
            <person name="Reinhardt R."/>
            <person name="Schueler D."/>
        </authorList>
    </citation>
    <scope>NUCLEOTIDE SEQUENCE</scope>
    <source>
        <strain evidence="1">MSR-1</strain>
    </source>
</reference>
<dbReference type="EMBL" id="AM085146">
    <property type="protein sequence ID" value="CAJ30084.1"/>
    <property type="molecule type" value="Genomic_DNA"/>
</dbReference>
<sequence>MIYDAVELGLEDDGRVFPLGFFWGGESKMSVPASWRPVRFPLQARAPLSPAPFLSPVVADAGTGEACGNRVSAIGCRCHWWGRTNHSCRSFATPMGLGGRNIRLIHKGFERGA</sequence>